<dbReference type="SUPFAM" id="SSF47473">
    <property type="entry name" value="EF-hand"/>
    <property type="match status" value="1"/>
</dbReference>
<feature type="region of interest" description="Disordered" evidence="6">
    <location>
        <begin position="2591"/>
        <end position="2782"/>
    </location>
</feature>
<gene>
    <name evidence="10" type="primary">LOC106470392</name>
</gene>
<dbReference type="PROSITE" id="PS00018">
    <property type="entry name" value="EF_HAND_1"/>
    <property type="match status" value="1"/>
</dbReference>
<dbReference type="SMART" id="SM00054">
    <property type="entry name" value="EFh"/>
    <property type="match status" value="2"/>
</dbReference>
<evidence type="ECO:0000313" key="9">
    <source>
        <dbReference type="Proteomes" id="UP000694941"/>
    </source>
</evidence>
<evidence type="ECO:0000256" key="3">
    <source>
        <dbReference type="ARBA" id="ARBA00022837"/>
    </source>
</evidence>
<dbReference type="InterPro" id="IPR002048">
    <property type="entry name" value="EF_hand_dom"/>
</dbReference>
<accession>A0ABM1TFP2</accession>
<feature type="domain" description="EF-hand" evidence="7">
    <location>
        <begin position="2420"/>
        <end position="2455"/>
    </location>
</feature>
<dbReference type="InterPro" id="IPR018159">
    <property type="entry name" value="Spectrin/alpha-actinin"/>
</dbReference>
<dbReference type="CDD" id="cd00176">
    <property type="entry name" value="SPEC"/>
    <property type="match status" value="12"/>
</dbReference>
<dbReference type="Gene3D" id="1.20.58.60">
    <property type="match status" value="19"/>
</dbReference>
<feature type="domain" description="EF-hand" evidence="7">
    <location>
        <begin position="2456"/>
        <end position="2491"/>
    </location>
</feature>
<dbReference type="PANTHER" id="PTHR23169:SF23">
    <property type="entry name" value="SHORT STOP, ISOFORM H"/>
    <property type="match status" value="1"/>
</dbReference>
<sequence>MWQDWEGRLESQRPHLAGAESICEELCELLSDSTSKTEIKNKLMTLQKQYTVLTKKIDNKKAELESSQKEDQEFVLSLETIKTWLNKMQDCLSKPFTVSANHTTLMEQVKDFEPIHKDVLDKEHEIHILVSTGNEIINKVTHKTEPLQLKDKLDTIKTQWDIIRKETTDRQNRLLRCTDTSPKLLSALMDFLPWLEQSEEKLATFQPINFQKAELEKQAKDIQVFKNELSSHSQDFDNICNFGEMLLDQTDVDQEDIKQKLVELKQRWNQLNQGVLERSQTVDNVSRLLTTFYDKARNVRHTLHQLEEKLASLDGLSNIVVLDRLKVLLEEATGLNQQVDQIIESADQLTSNASLDSDASHIKQELLTLESRHKELIQTLEKKRTHVEFIIKVLSDFTMKEKNVQKDLKSLEETLDNMTPVSRVITVVETQIVEMKNFMGQLDKVNDDIEDVSKHGEDTIDQGYTTDVTSCREKVSNLRQQFVRITERTKVRYSVLESTLVTLKCFYEVYSTTIIELDKTVEEEKNFKAISGEVETIRSLQEEFKAFHKNHIEPLNKHITDVNKQGHNLVQSASPGVDTIKLEQDLETLTKKWNDLQERLNDRERLLDLRLLQSGKFQEALEGVQKWLQDTEEMTANQKAPSADYKVVKAQLQEQKFLRKLLLDRQNSMTSLTDMGAEVMHNFEPAKRKEVEIQLRILTERFTSLLTVARERMEALEQAIPVAQNYHDKISSLMVWLECTEKKLVVMTIVPTDQDKIKERINEHKELHEDIINHKNLFEETNLLVQTLVTLVNEEEAHTIQDKFRETMDRYNKITEDSTTVGELSAQYLEGVAHFWIKYEKLLTWLQEVYVKFTRYQILSVYPDKIQEQIEELTDLHSEITNYNCEVDDLITISQELMKHTSGDDVIQLKDKVDIIQGKYNEVSQKCTERQKQALEVLPLTQNFQSSREKLVLWIDETEQTLKTLEALSLSTQESTIEHLEKVMQEYRPVVESVTLLGPRLCQISPSEGSHLLENLITRDNRRYDALCEQIQRKAERIQLSKQKNVEVIGDIDELLDWFRGAQQQVQEAEPLYPDPGSLTALLKEQKVMNEDVSGQKNRVRNILATAKKLMREMSTEDLNLIKEKSDELRDLSNSVSSMCLERRSALEQALPLAEHFFDTHSDLAPWLDEAEAEAEMLETPTPNVAQITRQQDKTQMLLQTINDHKPLVDKLNKTGSALLKLCGEEEGGKVQEIMDFDNSRYNSLRELTRNRQEKLEEALQATSQFTDKLDGMLQALHSSVEQMSNSEPVSAHPERIEEQIMDNKNVLDVLTKRSTALEAVKRAADDVITKAGTDQPAVEDIRQKLDRLTDLWEKIQKSSKNRGRNLEDALTVAEKFWNELNAVMKALKELQENLNAQEPPAIEPSAIQEQQDALQEIKQEIDQTRPEVDQCRQAGQDLMQLCGEPDKPEVKKHIEDLDSAWENVTTLYARREQNLVDAMEKAMNFHFTLQSLLEFLDSAEEKFGSLGPVGSDIDSVKAQVKQLEEFKNEVDPHMVEVEGLNRQAQDLMERTSPHQALSIREPLADINRRWDELLKGIVERQQSLENAILKLGQFQLALDELLSWITRTEKTLTDRKLVAGDPQVIEVELAKHKVLVNDIHAHQISIDTINRVGHQLVDIDQGSEDANATQKKMNDLNTRWQQLQDKAVEQQRELETARKEAVSFNQEIQDLLLWLSDVDCQLATSKPVGGLPETAREQLNRFMELYSELDTNRYKVETVLQQGRDYMKRTEEGSAVNLQHNVKVLKQRWDSVLNKLNDRKIKLEIALREATQFHDALQEFVDWLTNAEKYLSSMKPVSRVMDSVVKQIEDHKSFQKDLGSHREVMINLDKKGTHLKYFSQKQDVILIKNLLISVQHRWERVVSKAAERTRMLDHGYKEAIEFYDTWNELFLWLEEAERTLDSFTHIDKDPDKVKQLLNTHKESQREFGAQQSKYDTTMKIGRILKDRCPKSDIPSLQEMIDKLKNKWNCVCNKSVDRQRQLEEALLHSGQFKDAIIALFDWLDWAKGALAVEQPIHGDLDTVTTQVDQHRIFQDELQNRANNLESIRRIAGELLQTATHEDVEHIENQVDQLNLMWNELVKLSDEKQQNLNEALQKAEQLQRSFHILLEWVSDIEIKLRFSGSLPDDEVNTRQQIEEHQRLLEQLNEQEENKNNALVLAQEILTHCHPDAIIIIRHWITIIQSRWEEVYIWTRQRDRKLQDHLQSLQDITGLLDELMSWLLEAESSLTGLEAEPLPDNMPALEHLITDHQVFMADMTKHQPEIDRVTKAFSIKRQPPKLLHHTPHRVKKTGRHDDRKPGHPLGSAAVPKMSTPLKPYETPDIKNPRASTLLDKWRNVWLLAMERQRRLQDKLNYLMELERIKNFNFDEWKRRFLGWMNNKKSRIMDLFRRIDKDKDSKVTRAEFIDGILKFKYPTSRLEMECVAEIFDRNGDGFIDNKEYIETLKPEREGHPKTDAEKIQDEVQRQVAKCLCAHKFKVYQVGEGKYRFGESQKLRLVRILRSTVMVRVGGGWMALDEFLVKNDPCRANGRIGTGLQEKFTHAKGVGQSVSSFHPKYSSNASQSSHSGSSIGHSVPSTRPVIKVRETSDRSTPPQHGRTSGTADTSSDISGPSFSEDSLGARSGRRWLTPTPYRTTPSGTKPSSRPTSRTGSHPSSRPPSRAGSDLSTDSVDAYRSARRTPVSSTKIPSSAGRQRTPSGSSQTSGTKSQSSVPGTRIPSVRKPSSSSSASRSEGVKGRERWK</sequence>
<feature type="coiled-coil region" evidence="5">
    <location>
        <begin position="208"/>
        <end position="267"/>
    </location>
</feature>
<dbReference type="SMART" id="SM00150">
    <property type="entry name" value="SPEC"/>
    <property type="match status" value="21"/>
</dbReference>
<dbReference type="Gene3D" id="1.10.238.10">
    <property type="entry name" value="EF-hand"/>
    <property type="match status" value="1"/>
</dbReference>
<protein>
    <submittedName>
        <fullName evidence="10">Microtubule-actin cross-linking factor 1-like</fullName>
    </submittedName>
</protein>
<evidence type="ECO:0000256" key="2">
    <source>
        <dbReference type="ARBA" id="ARBA00022490"/>
    </source>
</evidence>
<feature type="compositionally biased region" description="Basic residues" evidence="6">
    <location>
        <begin position="2323"/>
        <end position="2332"/>
    </location>
</feature>
<dbReference type="InterPro" id="IPR002017">
    <property type="entry name" value="Spectrin_repeat"/>
</dbReference>
<dbReference type="CDD" id="cd00051">
    <property type="entry name" value="EFh"/>
    <property type="match status" value="1"/>
</dbReference>
<dbReference type="SUPFAM" id="SSF143575">
    <property type="entry name" value="GAS2 domain-like"/>
    <property type="match status" value="1"/>
</dbReference>
<dbReference type="InterPro" id="IPR043197">
    <property type="entry name" value="Plakin"/>
</dbReference>
<feature type="coiled-coil region" evidence="5">
    <location>
        <begin position="1378"/>
        <end position="1428"/>
    </location>
</feature>
<feature type="compositionally biased region" description="Low complexity" evidence="6">
    <location>
        <begin position="2758"/>
        <end position="2772"/>
    </location>
</feature>
<keyword evidence="2" id="KW-0963">Cytoplasm</keyword>
<evidence type="ECO:0000259" key="7">
    <source>
        <dbReference type="PROSITE" id="PS50222"/>
    </source>
</evidence>
<feature type="compositionally biased region" description="Low complexity" evidence="6">
    <location>
        <begin position="2738"/>
        <end position="2751"/>
    </location>
</feature>
<feature type="domain" description="GAR" evidence="8">
    <location>
        <begin position="2495"/>
        <end position="2567"/>
    </location>
</feature>
<feature type="coiled-coil region" evidence="5">
    <location>
        <begin position="1667"/>
        <end position="1708"/>
    </location>
</feature>
<dbReference type="Pfam" id="PF02187">
    <property type="entry name" value="GAS2"/>
    <property type="match status" value="1"/>
</dbReference>
<feature type="compositionally biased region" description="Low complexity" evidence="6">
    <location>
        <begin position="2598"/>
        <end position="2617"/>
    </location>
</feature>
<feature type="coiled-coil region" evidence="5">
    <location>
        <begin position="2169"/>
        <end position="2203"/>
    </location>
</feature>
<keyword evidence="4" id="KW-0206">Cytoskeleton</keyword>
<evidence type="ECO:0000256" key="5">
    <source>
        <dbReference type="SAM" id="Coils"/>
    </source>
</evidence>
<dbReference type="PROSITE" id="PS51460">
    <property type="entry name" value="GAR"/>
    <property type="match status" value="1"/>
</dbReference>
<evidence type="ECO:0000256" key="6">
    <source>
        <dbReference type="SAM" id="MobiDB-lite"/>
    </source>
</evidence>
<dbReference type="SMART" id="SM00243">
    <property type="entry name" value="GAS2"/>
    <property type="match status" value="1"/>
</dbReference>
<comment type="subcellular location">
    <subcellularLocation>
        <location evidence="1">Cytoplasm</location>
        <location evidence="1">Cytoskeleton</location>
    </subcellularLocation>
</comment>
<dbReference type="GeneID" id="106470392"/>
<dbReference type="Proteomes" id="UP000694941">
    <property type="component" value="Unplaced"/>
</dbReference>
<dbReference type="SUPFAM" id="SSF46966">
    <property type="entry name" value="Spectrin repeat"/>
    <property type="match status" value="15"/>
</dbReference>
<name>A0ABM1TFP2_LIMPO</name>
<feature type="region of interest" description="Disordered" evidence="6">
    <location>
        <begin position="2323"/>
        <end position="2362"/>
    </location>
</feature>
<proteinExistence type="predicted"/>
<evidence type="ECO:0000256" key="4">
    <source>
        <dbReference type="ARBA" id="ARBA00023212"/>
    </source>
</evidence>
<evidence type="ECO:0000259" key="8">
    <source>
        <dbReference type="PROSITE" id="PS51460"/>
    </source>
</evidence>
<feature type="coiled-coil region" evidence="5">
    <location>
        <begin position="579"/>
        <end position="606"/>
    </location>
</feature>
<dbReference type="InterPro" id="IPR018247">
    <property type="entry name" value="EF_Hand_1_Ca_BS"/>
</dbReference>
<dbReference type="InterPro" id="IPR011992">
    <property type="entry name" value="EF-hand-dom_pair"/>
</dbReference>
<dbReference type="PROSITE" id="PS50222">
    <property type="entry name" value="EF_HAND_2"/>
    <property type="match status" value="2"/>
</dbReference>
<dbReference type="InterPro" id="IPR003108">
    <property type="entry name" value="GAR_dom"/>
</dbReference>
<feature type="compositionally biased region" description="Polar residues" evidence="6">
    <location>
        <begin position="2672"/>
        <end position="2695"/>
    </location>
</feature>
<keyword evidence="5" id="KW-0175">Coiled coil</keyword>
<reference evidence="10" key="1">
    <citation type="submission" date="2025-08" db="UniProtKB">
        <authorList>
            <consortium name="RefSeq"/>
        </authorList>
    </citation>
    <scope>IDENTIFICATION</scope>
    <source>
        <tissue evidence="10">Muscle</tissue>
    </source>
</reference>
<feature type="compositionally biased region" description="Polar residues" evidence="6">
    <location>
        <begin position="2630"/>
        <end position="2656"/>
    </location>
</feature>
<feature type="coiled-coil region" evidence="5">
    <location>
        <begin position="36"/>
        <end position="70"/>
    </location>
</feature>
<evidence type="ECO:0000256" key="1">
    <source>
        <dbReference type="ARBA" id="ARBA00004245"/>
    </source>
</evidence>
<feature type="compositionally biased region" description="Basic and acidic residues" evidence="6">
    <location>
        <begin position="2773"/>
        <end position="2782"/>
    </location>
</feature>
<dbReference type="PANTHER" id="PTHR23169">
    <property type="entry name" value="ENVOPLAKIN"/>
    <property type="match status" value="1"/>
</dbReference>
<dbReference type="InterPro" id="IPR036534">
    <property type="entry name" value="GAR_dom_sf"/>
</dbReference>
<dbReference type="Gene3D" id="3.30.920.20">
    <property type="entry name" value="Gas2-like domain"/>
    <property type="match status" value="1"/>
</dbReference>
<keyword evidence="3" id="KW-0106">Calcium</keyword>
<feature type="compositionally biased region" description="Polar residues" evidence="6">
    <location>
        <begin position="2721"/>
        <end position="2737"/>
    </location>
</feature>
<keyword evidence="9" id="KW-1185">Reference proteome</keyword>
<dbReference type="Pfam" id="PF00435">
    <property type="entry name" value="Spectrin"/>
    <property type="match status" value="14"/>
</dbReference>
<evidence type="ECO:0000313" key="10">
    <source>
        <dbReference type="RefSeq" id="XP_022254698.1"/>
    </source>
</evidence>
<organism evidence="9 10">
    <name type="scientific">Limulus polyphemus</name>
    <name type="common">Atlantic horseshoe crab</name>
    <dbReference type="NCBI Taxonomy" id="6850"/>
    <lineage>
        <taxon>Eukaryota</taxon>
        <taxon>Metazoa</taxon>
        <taxon>Ecdysozoa</taxon>
        <taxon>Arthropoda</taxon>
        <taxon>Chelicerata</taxon>
        <taxon>Merostomata</taxon>
        <taxon>Xiphosura</taxon>
        <taxon>Limulidae</taxon>
        <taxon>Limulus</taxon>
    </lineage>
</organism>
<dbReference type="RefSeq" id="XP_022254698.1">
    <property type="nucleotide sequence ID" value="XM_022398990.1"/>
</dbReference>